<accession>A0AAW2K6Y2</accession>
<dbReference type="GO" id="GO:0008909">
    <property type="term" value="F:isochorismate synthase activity"/>
    <property type="evidence" value="ECO:0007669"/>
    <property type="project" value="InterPro"/>
</dbReference>
<gene>
    <name evidence="3" type="ORF">Sangu_3088500</name>
</gene>
<evidence type="ECO:0000313" key="3">
    <source>
        <dbReference type="EMBL" id="KAL0302639.1"/>
    </source>
</evidence>
<dbReference type="PANTHER" id="PTHR47253:SF4">
    <property type="entry name" value="ISOCHORISMATE SYNTHASE 2, CHLOROPLASTIC"/>
    <property type="match status" value="1"/>
</dbReference>
<feature type="signal peptide" evidence="1">
    <location>
        <begin position="1"/>
        <end position="19"/>
    </location>
</feature>
<dbReference type="PANTHER" id="PTHR47253">
    <property type="match status" value="1"/>
</dbReference>
<proteinExistence type="predicted"/>
<dbReference type="InterPro" id="IPR044250">
    <property type="entry name" value="MenF-like"/>
</dbReference>
<dbReference type="AlphaFoldDB" id="A0AAW2K6Y2"/>
<keyword evidence="1" id="KW-0732">Signal</keyword>
<name>A0AAW2K6Y2_9LAMI</name>
<dbReference type="InterPro" id="IPR005801">
    <property type="entry name" value="ADC_synthase"/>
</dbReference>
<organism evidence="3">
    <name type="scientific">Sesamum angustifolium</name>
    <dbReference type="NCBI Taxonomy" id="2727405"/>
    <lineage>
        <taxon>Eukaryota</taxon>
        <taxon>Viridiplantae</taxon>
        <taxon>Streptophyta</taxon>
        <taxon>Embryophyta</taxon>
        <taxon>Tracheophyta</taxon>
        <taxon>Spermatophyta</taxon>
        <taxon>Magnoliopsida</taxon>
        <taxon>eudicotyledons</taxon>
        <taxon>Gunneridae</taxon>
        <taxon>Pentapetalae</taxon>
        <taxon>asterids</taxon>
        <taxon>lamiids</taxon>
        <taxon>Lamiales</taxon>
        <taxon>Pedaliaceae</taxon>
        <taxon>Sesamum</taxon>
    </lineage>
</organism>
<evidence type="ECO:0000256" key="1">
    <source>
        <dbReference type="SAM" id="SignalP"/>
    </source>
</evidence>
<reference evidence="3" key="1">
    <citation type="submission" date="2020-06" db="EMBL/GenBank/DDBJ databases">
        <authorList>
            <person name="Li T."/>
            <person name="Hu X."/>
            <person name="Zhang T."/>
            <person name="Song X."/>
            <person name="Zhang H."/>
            <person name="Dai N."/>
            <person name="Sheng W."/>
            <person name="Hou X."/>
            <person name="Wei L."/>
        </authorList>
    </citation>
    <scope>NUCLEOTIDE SEQUENCE</scope>
    <source>
        <strain evidence="3">G01</strain>
        <tissue evidence="3">Leaf</tissue>
    </source>
</reference>
<evidence type="ECO:0000259" key="2">
    <source>
        <dbReference type="Pfam" id="PF00425"/>
    </source>
</evidence>
<dbReference type="EMBL" id="JACGWK010000237">
    <property type="protein sequence ID" value="KAL0302639.1"/>
    <property type="molecule type" value="Genomic_DNA"/>
</dbReference>
<dbReference type="Gene3D" id="3.60.120.10">
    <property type="entry name" value="Anthranilate synthase"/>
    <property type="match status" value="2"/>
</dbReference>
<reference evidence="3" key="2">
    <citation type="journal article" date="2024" name="Plant">
        <title>Genomic evolution and insights into agronomic trait innovations of Sesamum species.</title>
        <authorList>
            <person name="Miao H."/>
            <person name="Wang L."/>
            <person name="Qu L."/>
            <person name="Liu H."/>
            <person name="Sun Y."/>
            <person name="Le M."/>
            <person name="Wang Q."/>
            <person name="Wei S."/>
            <person name="Zheng Y."/>
            <person name="Lin W."/>
            <person name="Duan Y."/>
            <person name="Cao H."/>
            <person name="Xiong S."/>
            <person name="Wang X."/>
            <person name="Wei L."/>
            <person name="Li C."/>
            <person name="Ma Q."/>
            <person name="Ju M."/>
            <person name="Zhao R."/>
            <person name="Li G."/>
            <person name="Mu C."/>
            <person name="Tian Q."/>
            <person name="Mei H."/>
            <person name="Zhang T."/>
            <person name="Gao T."/>
            <person name="Zhang H."/>
        </authorList>
    </citation>
    <scope>NUCLEOTIDE SEQUENCE</scope>
    <source>
        <strain evidence="3">G01</strain>
    </source>
</reference>
<dbReference type="GO" id="GO:0042372">
    <property type="term" value="P:phylloquinone biosynthetic process"/>
    <property type="evidence" value="ECO:0007669"/>
    <property type="project" value="TreeGrafter"/>
</dbReference>
<comment type="caution">
    <text evidence="3">The sequence shown here is derived from an EMBL/GenBank/DDBJ whole genome shotgun (WGS) entry which is preliminary data.</text>
</comment>
<feature type="domain" description="Chorismate-utilising enzyme C-terminal" evidence="2">
    <location>
        <begin position="279"/>
        <end position="400"/>
    </location>
</feature>
<dbReference type="GO" id="GO:0009536">
    <property type="term" value="C:plastid"/>
    <property type="evidence" value="ECO:0007669"/>
    <property type="project" value="TreeGrafter"/>
</dbReference>
<dbReference type="SUPFAM" id="SSF56322">
    <property type="entry name" value="ADC synthase"/>
    <property type="match status" value="1"/>
</dbReference>
<dbReference type="Pfam" id="PF00425">
    <property type="entry name" value="Chorismate_bind"/>
    <property type="match status" value="1"/>
</dbReference>
<feature type="chain" id="PRO_5043845126" evidence="1">
    <location>
        <begin position="20"/>
        <end position="423"/>
    </location>
</feature>
<protein>
    <submittedName>
        <fullName evidence="3">Isochorismate synthase, chloroplastic</fullName>
    </submittedName>
</protein>
<dbReference type="InterPro" id="IPR015890">
    <property type="entry name" value="Chorismate_C"/>
</dbReference>
<sequence>MATATLLLMTMRILNKSWSVLLAWVQQSSSAICGHSLWTIGVQSKVVDEGLDLRVIVLSKNCPLIRAYGGIRFDARSNIALSGRVLVLFISWFHSVVNVLQLQVEFDEFEGSSMIAATIAWDNRLSRTYGQAVAALEATMWQISSVVRRLNGNSRRAVMLHQTHIPNKASWDSAVKRALDLMTRKNSTLVKVVLARSSRVLTAVEIDPLEWLTNLQVEGDNAYQFCLQAPESPAFIGNTPERLFYRDRLRVSSEALAATRARGGTPSLDLQIGHDLLTSTTIEPRKALRKLPRVQHLYAKLTGTLQKEDDEFKILSSLHPTPAVCGHPMEEARIVISETEMFDRGMYAGPVGWFGGAESEFAVGIRSALVGKGVGALLYAGTGIVQGSNPALEWQELELKTSQFTKLMKLEAPFLVMREKIEL</sequence>